<proteinExistence type="inferred from homology"/>
<name>A0ABN0PQP0_9GAMM</name>
<comment type="catalytic activity">
    <reaction evidence="19 20">
        <text>UDP-N-acetyl-alpha-D-muramate + NADP(+) = UDP-N-acetyl-3-O-(1-carboxyvinyl)-alpha-D-glucosamine + NADPH + H(+)</text>
        <dbReference type="Rhea" id="RHEA:12248"/>
        <dbReference type="ChEBI" id="CHEBI:15378"/>
        <dbReference type="ChEBI" id="CHEBI:57783"/>
        <dbReference type="ChEBI" id="CHEBI:58349"/>
        <dbReference type="ChEBI" id="CHEBI:68483"/>
        <dbReference type="ChEBI" id="CHEBI:70757"/>
        <dbReference type="EC" id="1.3.1.98"/>
    </reaction>
</comment>
<keyword evidence="8 20" id="KW-0963">Cytoplasm</keyword>
<accession>A0ABN0PQP0</accession>
<evidence type="ECO:0000256" key="15">
    <source>
        <dbReference type="ARBA" id="ARBA00023002"/>
    </source>
</evidence>
<dbReference type="Pfam" id="PF02873">
    <property type="entry name" value="MurB_C"/>
    <property type="match status" value="1"/>
</dbReference>
<evidence type="ECO:0000256" key="2">
    <source>
        <dbReference type="ARBA" id="ARBA00003921"/>
    </source>
</evidence>
<dbReference type="EMBL" id="AXZL01000052">
    <property type="protein sequence ID" value="ESE42394.1"/>
    <property type="molecule type" value="Genomic_DNA"/>
</dbReference>
<keyword evidence="17 20" id="KW-0961">Cell wall biogenesis/degradation</keyword>
<comment type="pathway">
    <text evidence="4 20">Cell wall biogenesis; peptidoglycan biosynthesis.</text>
</comment>
<dbReference type="Pfam" id="PF01565">
    <property type="entry name" value="FAD_binding_4"/>
    <property type="match status" value="1"/>
</dbReference>
<evidence type="ECO:0000256" key="7">
    <source>
        <dbReference type="ARBA" id="ARBA00015188"/>
    </source>
</evidence>
<feature type="active site" evidence="20">
    <location>
        <position position="171"/>
    </location>
</feature>
<evidence type="ECO:0000256" key="6">
    <source>
        <dbReference type="ARBA" id="ARBA00012518"/>
    </source>
</evidence>
<dbReference type="Gene3D" id="3.90.78.10">
    <property type="entry name" value="UDP-N-acetylenolpyruvoylglucosamine reductase, C-terminal domain"/>
    <property type="match status" value="1"/>
</dbReference>
<evidence type="ECO:0000256" key="9">
    <source>
        <dbReference type="ARBA" id="ARBA00022618"/>
    </source>
</evidence>
<dbReference type="PROSITE" id="PS51387">
    <property type="entry name" value="FAD_PCMH"/>
    <property type="match status" value="1"/>
</dbReference>
<comment type="cofactor">
    <cofactor evidence="1 20">
        <name>FAD</name>
        <dbReference type="ChEBI" id="CHEBI:57692"/>
    </cofactor>
</comment>
<keyword evidence="15 20" id="KW-0560">Oxidoreductase</keyword>
<comment type="subcellular location">
    <subcellularLocation>
        <location evidence="3 20">Cytoplasm</location>
    </subcellularLocation>
</comment>
<evidence type="ECO:0000256" key="13">
    <source>
        <dbReference type="ARBA" id="ARBA00022960"/>
    </source>
</evidence>
<dbReference type="SUPFAM" id="SSF56194">
    <property type="entry name" value="Uridine diphospho-N-Acetylenolpyruvylglucosamine reductase, MurB, C-terminal domain"/>
    <property type="match status" value="1"/>
</dbReference>
<keyword evidence="14 20" id="KW-0573">Peptidoglycan synthesis</keyword>
<dbReference type="SUPFAM" id="SSF56176">
    <property type="entry name" value="FAD-binding/transporter-associated domain-like"/>
    <property type="match status" value="1"/>
</dbReference>
<dbReference type="InterPro" id="IPR011601">
    <property type="entry name" value="MurB_C"/>
</dbReference>
<keyword evidence="10 20" id="KW-0285">Flavoprotein</keyword>
<dbReference type="NCBIfam" id="NF000755">
    <property type="entry name" value="PRK00046.1"/>
    <property type="match status" value="1"/>
</dbReference>
<dbReference type="NCBIfam" id="NF010478">
    <property type="entry name" value="PRK13903.1"/>
    <property type="match status" value="1"/>
</dbReference>
<evidence type="ECO:0000256" key="16">
    <source>
        <dbReference type="ARBA" id="ARBA00023306"/>
    </source>
</evidence>
<organism evidence="22 23">
    <name type="scientific">Shewanella decolorationis S12</name>
    <dbReference type="NCBI Taxonomy" id="1353536"/>
    <lineage>
        <taxon>Bacteria</taxon>
        <taxon>Pseudomonadati</taxon>
        <taxon>Pseudomonadota</taxon>
        <taxon>Gammaproteobacteria</taxon>
        <taxon>Alteromonadales</taxon>
        <taxon>Shewanellaceae</taxon>
        <taxon>Shewanella</taxon>
    </lineage>
</organism>
<dbReference type="InterPro" id="IPR006094">
    <property type="entry name" value="Oxid_FAD_bind_N"/>
</dbReference>
<evidence type="ECO:0000313" key="22">
    <source>
        <dbReference type="EMBL" id="ESE42394.1"/>
    </source>
</evidence>
<evidence type="ECO:0000256" key="1">
    <source>
        <dbReference type="ARBA" id="ARBA00001974"/>
    </source>
</evidence>
<feature type="domain" description="FAD-binding PCMH-type" evidence="21">
    <location>
        <begin position="25"/>
        <end position="195"/>
    </location>
</feature>
<dbReference type="Gene3D" id="3.30.43.10">
    <property type="entry name" value="Uridine Diphospho-n-acetylenolpyruvylglucosamine Reductase, domain 2"/>
    <property type="match status" value="1"/>
</dbReference>
<dbReference type="NCBIfam" id="TIGR00179">
    <property type="entry name" value="murB"/>
    <property type="match status" value="1"/>
</dbReference>
<dbReference type="InterPro" id="IPR016167">
    <property type="entry name" value="FAD-bd_PCMH_sub1"/>
</dbReference>
<feature type="active site" evidence="20">
    <location>
        <position position="337"/>
    </location>
</feature>
<comment type="function">
    <text evidence="2 20">Cell wall formation.</text>
</comment>
<dbReference type="HAMAP" id="MF_00037">
    <property type="entry name" value="MurB"/>
    <property type="match status" value="1"/>
</dbReference>
<dbReference type="InterPro" id="IPR003170">
    <property type="entry name" value="MurB"/>
</dbReference>
<evidence type="ECO:0000256" key="10">
    <source>
        <dbReference type="ARBA" id="ARBA00022630"/>
    </source>
</evidence>
<feature type="active site" description="Proton donor" evidence="20">
    <location>
        <position position="241"/>
    </location>
</feature>
<sequence>MSLLSQQNIIMSFPYSLKPFNTFGVEQSCLSLIEVHSKAELQSACLSLYQSKRPMLVLGGGSNIVFTNDFNGTVVRVLSKGISCSEDDTHFYLAVEAGENWHELVHFSLNQNMPGLENLALIPGTVGAAPIQNIGAYGVELCDICDWVEYLELESGNLRRLTVDECEFAYRESIFKSRLRDKAVITAVGLRLPKAWQPKLAYGPLQSFTAETVTPREIFDRVCEVRSEKLPNPEVLGNAGSFFKNPIVSAATYMQLAARFPSIVGYAQPNGEVKLAAGWLIEHAGLKGFTLGNAGVHAKQALVLVNLGHATGQDICRLALHVITRVNEVFGVKLEAEPRIMGLTGETSLDV</sequence>
<evidence type="ECO:0000256" key="3">
    <source>
        <dbReference type="ARBA" id="ARBA00004496"/>
    </source>
</evidence>
<dbReference type="Gene3D" id="3.30.465.10">
    <property type="match status" value="1"/>
</dbReference>
<dbReference type="InterPro" id="IPR016169">
    <property type="entry name" value="FAD-bd_PCMH_sub2"/>
</dbReference>
<keyword evidence="13 20" id="KW-0133">Cell shape</keyword>
<dbReference type="Proteomes" id="UP000017548">
    <property type="component" value="Unassembled WGS sequence"/>
</dbReference>
<evidence type="ECO:0000256" key="5">
    <source>
        <dbReference type="ARBA" id="ARBA00010485"/>
    </source>
</evidence>
<evidence type="ECO:0000256" key="11">
    <source>
        <dbReference type="ARBA" id="ARBA00022827"/>
    </source>
</evidence>
<evidence type="ECO:0000256" key="19">
    <source>
        <dbReference type="ARBA" id="ARBA00048914"/>
    </source>
</evidence>
<evidence type="ECO:0000256" key="8">
    <source>
        <dbReference type="ARBA" id="ARBA00022490"/>
    </source>
</evidence>
<evidence type="ECO:0000259" key="21">
    <source>
        <dbReference type="PROSITE" id="PS51387"/>
    </source>
</evidence>
<comment type="caution">
    <text evidence="22">The sequence shown here is derived from an EMBL/GenBank/DDBJ whole genome shotgun (WGS) entry which is preliminary data.</text>
</comment>
<dbReference type="InterPro" id="IPR016166">
    <property type="entry name" value="FAD-bd_PCMH"/>
</dbReference>
<keyword evidence="9 20" id="KW-0132">Cell division</keyword>
<evidence type="ECO:0000313" key="23">
    <source>
        <dbReference type="Proteomes" id="UP000017548"/>
    </source>
</evidence>
<keyword evidence="12 20" id="KW-0521">NADP</keyword>
<keyword evidence="16 20" id="KW-0131">Cell cycle</keyword>
<dbReference type="PANTHER" id="PTHR21071:SF4">
    <property type="entry name" value="UDP-N-ACETYLENOLPYRUVOYLGLUCOSAMINE REDUCTASE"/>
    <property type="match status" value="1"/>
</dbReference>
<gene>
    <name evidence="20 22" type="primary">murB</name>
    <name evidence="22" type="ORF">SHD_1000</name>
</gene>
<protein>
    <recommendedName>
        <fullName evidence="7 20">UDP-N-acetylenolpyruvoylglucosamine reductase</fullName>
        <ecNumber evidence="6 20">1.3.1.98</ecNumber>
    </recommendedName>
    <alternativeName>
        <fullName evidence="18 20">UDP-N-acetylmuramate dehydrogenase</fullName>
    </alternativeName>
</protein>
<evidence type="ECO:0000256" key="4">
    <source>
        <dbReference type="ARBA" id="ARBA00004752"/>
    </source>
</evidence>
<keyword evidence="23" id="KW-1185">Reference proteome</keyword>
<dbReference type="EC" id="1.3.1.98" evidence="6 20"/>
<evidence type="ECO:0000256" key="17">
    <source>
        <dbReference type="ARBA" id="ARBA00023316"/>
    </source>
</evidence>
<evidence type="ECO:0000256" key="20">
    <source>
        <dbReference type="HAMAP-Rule" id="MF_00037"/>
    </source>
</evidence>
<dbReference type="InterPro" id="IPR036635">
    <property type="entry name" value="MurB_C_sf"/>
</dbReference>
<dbReference type="PANTHER" id="PTHR21071">
    <property type="entry name" value="UDP-N-ACETYLENOLPYRUVOYLGLUCOSAMINE REDUCTASE"/>
    <property type="match status" value="1"/>
</dbReference>
<evidence type="ECO:0000256" key="12">
    <source>
        <dbReference type="ARBA" id="ARBA00022857"/>
    </source>
</evidence>
<comment type="similarity">
    <text evidence="5 20">Belongs to the MurB family.</text>
</comment>
<evidence type="ECO:0000256" key="14">
    <source>
        <dbReference type="ARBA" id="ARBA00022984"/>
    </source>
</evidence>
<keyword evidence="11 20" id="KW-0274">FAD</keyword>
<reference evidence="22 23" key="1">
    <citation type="journal article" date="2013" name="Genome Announc.">
        <title>Draft Genome Sequence of Shewanella decolorationis S12, a Dye-Degrading Bacterium Isolated from a Wastewater Treatment Plant.</title>
        <authorList>
            <person name="Xu M."/>
            <person name="Fang Y."/>
            <person name="Liu J."/>
            <person name="Chen X."/>
            <person name="Sun G."/>
            <person name="Guo J."/>
            <person name="Hua Z."/>
            <person name="Tu Q."/>
            <person name="Wu L."/>
            <person name="Zhou J."/>
            <person name="Liu X."/>
        </authorList>
    </citation>
    <scope>NUCLEOTIDE SEQUENCE [LARGE SCALE GENOMIC DNA]</scope>
    <source>
        <strain evidence="22 23">S12</strain>
    </source>
</reference>
<dbReference type="InterPro" id="IPR036318">
    <property type="entry name" value="FAD-bd_PCMH-like_sf"/>
</dbReference>
<evidence type="ECO:0000256" key="18">
    <source>
        <dbReference type="ARBA" id="ARBA00031026"/>
    </source>
</evidence>